<dbReference type="AlphaFoldDB" id="A0A9W4SD99"/>
<dbReference type="SUPFAM" id="SSF48168">
    <property type="entry name" value="R1 subunit of ribonucleotide reductase, N-terminal domain"/>
    <property type="match status" value="1"/>
</dbReference>
<proteinExistence type="predicted"/>
<evidence type="ECO:0000313" key="1">
    <source>
        <dbReference type="EMBL" id="CAI2165138.1"/>
    </source>
</evidence>
<reference evidence="1" key="1">
    <citation type="submission" date="2022-08" db="EMBL/GenBank/DDBJ databases">
        <authorList>
            <person name="Kallberg Y."/>
            <person name="Tangrot J."/>
            <person name="Rosling A."/>
        </authorList>
    </citation>
    <scope>NUCLEOTIDE SEQUENCE</scope>
    <source>
        <strain evidence="1">Wild A</strain>
    </source>
</reference>
<dbReference type="Proteomes" id="UP001153678">
    <property type="component" value="Unassembled WGS sequence"/>
</dbReference>
<comment type="caution">
    <text evidence="1">The sequence shown here is derived from an EMBL/GenBank/DDBJ whole genome shotgun (WGS) entry which is preliminary data.</text>
</comment>
<dbReference type="EMBL" id="CAMKVN010000200">
    <property type="protein sequence ID" value="CAI2165138.1"/>
    <property type="molecule type" value="Genomic_DNA"/>
</dbReference>
<keyword evidence="2" id="KW-1185">Reference proteome</keyword>
<organism evidence="1 2">
    <name type="scientific">Funneliformis geosporum</name>
    <dbReference type="NCBI Taxonomy" id="1117311"/>
    <lineage>
        <taxon>Eukaryota</taxon>
        <taxon>Fungi</taxon>
        <taxon>Fungi incertae sedis</taxon>
        <taxon>Mucoromycota</taxon>
        <taxon>Glomeromycotina</taxon>
        <taxon>Glomeromycetes</taxon>
        <taxon>Glomerales</taxon>
        <taxon>Glomeraceae</taxon>
        <taxon>Funneliformis</taxon>
    </lineage>
</organism>
<name>A0A9W4SD99_9GLOM</name>
<dbReference type="InterPro" id="IPR008926">
    <property type="entry name" value="RNR_R1-su_N"/>
</dbReference>
<sequence>MSNSISIQKRSLNHENFQENKLKNFFEEKLNISVEPTNRDLLISKAEKQFFDNISTTQITNTLILTATSLIEKDPIFDKIATQLLLQKTYRKVFQKKVNSNNFRELYQQSFINSLKIMVEKKKKNADPKLLEFDLEKLSQELVLERDNLFNYIGLEVVYSRYL</sequence>
<protein>
    <submittedName>
        <fullName evidence="1">7706_t:CDS:1</fullName>
    </submittedName>
</protein>
<evidence type="ECO:0000313" key="2">
    <source>
        <dbReference type="Proteomes" id="UP001153678"/>
    </source>
</evidence>
<accession>A0A9W4SD99</accession>
<dbReference type="OrthoDB" id="3000483at2759"/>
<gene>
    <name evidence="1" type="ORF">FWILDA_LOCUS1920</name>
</gene>